<accession>A0A928Z5J2</accession>
<dbReference type="Proteomes" id="UP000621799">
    <property type="component" value="Unassembled WGS sequence"/>
</dbReference>
<dbReference type="RefSeq" id="WP_264319629.1">
    <property type="nucleotide sequence ID" value="NZ_JADEXN010000007.1"/>
</dbReference>
<dbReference type="AlphaFoldDB" id="A0A928Z5J2"/>
<comment type="caution">
    <text evidence="1">The sequence shown here is derived from an EMBL/GenBank/DDBJ whole genome shotgun (WGS) entry which is preliminary data.</text>
</comment>
<dbReference type="GO" id="GO:0004519">
    <property type="term" value="F:endonuclease activity"/>
    <property type="evidence" value="ECO:0007669"/>
    <property type="project" value="UniProtKB-KW"/>
</dbReference>
<proteinExistence type="predicted"/>
<sequence>MTAMNSRYPDNWTDIATAIKTSARWRCEKCGMACIQSGEDTSGLSRSDRAIRTLTVHHRNYQPEDNRPENLMALCTGCHLSYHQRRRGNVSPGQLELW</sequence>
<protein>
    <submittedName>
        <fullName evidence="1">HNH endonuclease</fullName>
    </submittedName>
</protein>
<keyword evidence="1" id="KW-0378">Hydrolase</keyword>
<dbReference type="EMBL" id="JADEXN010000007">
    <property type="protein sequence ID" value="MBE9039367.1"/>
    <property type="molecule type" value="Genomic_DNA"/>
</dbReference>
<name>A0A928Z5J2_9CYAN</name>
<evidence type="ECO:0000313" key="1">
    <source>
        <dbReference type="EMBL" id="MBE9039367.1"/>
    </source>
</evidence>
<keyword evidence="1" id="KW-0540">Nuclease</keyword>
<reference evidence="1" key="1">
    <citation type="submission" date="2020-10" db="EMBL/GenBank/DDBJ databases">
        <authorList>
            <person name="Castelo-Branco R."/>
            <person name="Eusebio N."/>
            <person name="Adriana R."/>
            <person name="Vieira A."/>
            <person name="Brugerolle De Fraissinette N."/>
            <person name="Rezende De Castro R."/>
            <person name="Schneider M.P."/>
            <person name="Vasconcelos V."/>
            <person name="Leao P.N."/>
        </authorList>
    </citation>
    <scope>NUCLEOTIDE SEQUENCE</scope>
    <source>
        <strain evidence="1">LEGE 11467</strain>
    </source>
</reference>
<keyword evidence="1" id="KW-0255">Endonuclease</keyword>
<keyword evidence="2" id="KW-1185">Reference proteome</keyword>
<gene>
    <name evidence="1" type="ORF">IQ235_00970</name>
</gene>
<evidence type="ECO:0000313" key="2">
    <source>
        <dbReference type="Proteomes" id="UP000621799"/>
    </source>
</evidence>
<organism evidence="1 2">
    <name type="scientific">Zarconia navalis LEGE 11467</name>
    <dbReference type="NCBI Taxonomy" id="1828826"/>
    <lineage>
        <taxon>Bacteria</taxon>
        <taxon>Bacillati</taxon>
        <taxon>Cyanobacteriota</taxon>
        <taxon>Cyanophyceae</taxon>
        <taxon>Oscillatoriophycideae</taxon>
        <taxon>Oscillatoriales</taxon>
        <taxon>Oscillatoriales incertae sedis</taxon>
        <taxon>Zarconia</taxon>
        <taxon>Zarconia navalis</taxon>
    </lineage>
</organism>